<reference evidence="3" key="1">
    <citation type="submission" date="2013-11" db="EMBL/GenBank/DDBJ databases">
        <title>Genome sequence of the fusiform rust pathogen reveals effectors for host alternation and coevolution with pine.</title>
        <authorList>
            <consortium name="DOE Joint Genome Institute"/>
            <person name="Smith K."/>
            <person name="Pendleton A."/>
            <person name="Kubisiak T."/>
            <person name="Anderson C."/>
            <person name="Salamov A."/>
            <person name="Aerts A."/>
            <person name="Riley R."/>
            <person name="Clum A."/>
            <person name="Lindquist E."/>
            <person name="Ence D."/>
            <person name="Campbell M."/>
            <person name="Kronenberg Z."/>
            <person name="Feau N."/>
            <person name="Dhillon B."/>
            <person name="Hamelin R."/>
            <person name="Burleigh J."/>
            <person name="Smith J."/>
            <person name="Yandell M."/>
            <person name="Nelson C."/>
            <person name="Grigoriev I."/>
            <person name="Davis J."/>
        </authorList>
    </citation>
    <scope>NUCLEOTIDE SEQUENCE</scope>
    <source>
        <strain evidence="3">G11</strain>
    </source>
</reference>
<feature type="transmembrane region" description="Helical" evidence="2">
    <location>
        <begin position="172"/>
        <end position="193"/>
    </location>
</feature>
<feature type="region of interest" description="Disordered" evidence="1">
    <location>
        <begin position="43"/>
        <end position="118"/>
    </location>
</feature>
<dbReference type="AlphaFoldDB" id="A0A9P6NWV9"/>
<evidence type="ECO:0000256" key="2">
    <source>
        <dbReference type="SAM" id="Phobius"/>
    </source>
</evidence>
<keyword evidence="2" id="KW-1133">Transmembrane helix</keyword>
<dbReference type="EMBL" id="MU167210">
    <property type="protein sequence ID" value="KAG0151877.1"/>
    <property type="molecule type" value="Genomic_DNA"/>
</dbReference>
<feature type="compositionally biased region" description="Low complexity" evidence="1">
    <location>
        <begin position="76"/>
        <end position="109"/>
    </location>
</feature>
<dbReference type="Proteomes" id="UP000886653">
    <property type="component" value="Unassembled WGS sequence"/>
</dbReference>
<protein>
    <submittedName>
        <fullName evidence="3">Uncharacterized protein</fullName>
    </submittedName>
</protein>
<gene>
    <name evidence="3" type="ORF">CROQUDRAFT_402416</name>
</gene>
<feature type="region of interest" description="Disordered" evidence="1">
    <location>
        <begin position="231"/>
        <end position="262"/>
    </location>
</feature>
<keyword evidence="2" id="KW-0472">Membrane</keyword>
<evidence type="ECO:0000256" key="1">
    <source>
        <dbReference type="SAM" id="MobiDB-lite"/>
    </source>
</evidence>
<proteinExistence type="predicted"/>
<accession>A0A9P6NWV9</accession>
<sequence length="293" mass="29419">MYHHLSPRQLLPALAGALFPNQAQGQADRTSVAASEPVVSPAAPTVAATQAPTEASVPTKAPVSTQAPTNTVAESVVTATPASTPLPTSLPSTSTITSSSSAPVTSTISGPPLTSTGKPQTSSIIYVTITATGRDGNVYTSVSSHASAIPMATGLSGSSGSGGGGSPSGSTWAIIGGVVGGLAALAAVIFIVFRCTQRRFSELDDEDVAIKWPELVNRADDSSTLNPLAARQAAGHGVGDDGEEEKPGMSPGQGPYSDTLHRGDTVQSTLYSNGSYGAGPGAYGEHPGYCKLI</sequence>
<evidence type="ECO:0000313" key="3">
    <source>
        <dbReference type="EMBL" id="KAG0151877.1"/>
    </source>
</evidence>
<feature type="compositionally biased region" description="Polar residues" evidence="1">
    <location>
        <begin position="62"/>
        <end position="73"/>
    </location>
</feature>
<comment type="caution">
    <text evidence="3">The sequence shown here is derived from an EMBL/GenBank/DDBJ whole genome shotgun (WGS) entry which is preliminary data.</text>
</comment>
<feature type="compositionally biased region" description="Low complexity" evidence="1">
    <location>
        <begin position="43"/>
        <end position="55"/>
    </location>
</feature>
<dbReference type="OrthoDB" id="2506631at2759"/>
<evidence type="ECO:0000313" key="4">
    <source>
        <dbReference type="Proteomes" id="UP000886653"/>
    </source>
</evidence>
<name>A0A9P6NWV9_9BASI</name>
<keyword evidence="4" id="KW-1185">Reference proteome</keyword>
<organism evidence="3 4">
    <name type="scientific">Cronartium quercuum f. sp. fusiforme G11</name>
    <dbReference type="NCBI Taxonomy" id="708437"/>
    <lineage>
        <taxon>Eukaryota</taxon>
        <taxon>Fungi</taxon>
        <taxon>Dikarya</taxon>
        <taxon>Basidiomycota</taxon>
        <taxon>Pucciniomycotina</taxon>
        <taxon>Pucciniomycetes</taxon>
        <taxon>Pucciniales</taxon>
        <taxon>Coleosporiaceae</taxon>
        <taxon>Cronartium</taxon>
    </lineage>
</organism>
<keyword evidence="2" id="KW-0812">Transmembrane</keyword>